<dbReference type="Proteomes" id="UP000694700">
    <property type="component" value="Unplaced"/>
</dbReference>
<name>A0A8C2GT52_CYPCA</name>
<reference evidence="3" key="1">
    <citation type="submission" date="2025-08" db="UniProtKB">
        <authorList>
            <consortium name="Ensembl"/>
        </authorList>
    </citation>
    <scope>IDENTIFICATION</scope>
</reference>
<keyword evidence="1" id="KW-1133">Transmembrane helix</keyword>
<dbReference type="Ensembl" id="ENSCCRT00015119787.1">
    <property type="protein sequence ID" value="ENSCCRP00015116116.1"/>
    <property type="gene ID" value="ENSCCRG00015045865.1"/>
</dbReference>
<organism evidence="3 4">
    <name type="scientific">Cyprinus carpio</name>
    <name type="common">Common carp</name>
    <dbReference type="NCBI Taxonomy" id="7962"/>
    <lineage>
        <taxon>Eukaryota</taxon>
        <taxon>Metazoa</taxon>
        <taxon>Chordata</taxon>
        <taxon>Craniata</taxon>
        <taxon>Vertebrata</taxon>
        <taxon>Euteleostomi</taxon>
        <taxon>Actinopterygii</taxon>
        <taxon>Neopterygii</taxon>
        <taxon>Teleostei</taxon>
        <taxon>Ostariophysi</taxon>
        <taxon>Cypriniformes</taxon>
        <taxon>Cyprinidae</taxon>
        <taxon>Cyprininae</taxon>
        <taxon>Cyprinus</taxon>
    </lineage>
</organism>
<dbReference type="PROSITE" id="PS50878">
    <property type="entry name" value="RT_POL"/>
    <property type="match status" value="1"/>
</dbReference>
<sequence length="429" mass="48163">MFKLFEPFQSGFRKGHSTETALVRVMNDLLVSADSGASTILVLLDLSAAFDTVCHSILINRLERWLGITGTVLNWFKSYLTDRTQFVALGNNKSELGQVCNGVPQGSVMGPISFSVYMLPLGQIIRKYGLGYHFYAADTQMYISSKSDPTFTSTILSECVLEIKTWMHHNFLKLNCSKTEVLLIGTPVAIHKGSNLNLIMDDNVVLPSAQARNLGVIFDTHLTLDSHIKNITKSAFHYLRNIARIRPFLTPPDAERLIHAFVTSRTDYCNALFIGLPAKSIKRLQYIQNSVARILTYTPSGQHITGVRYSLHWLPVQSRIVFKTLTLTYKTIHETAPSYICDLVTCYTPSRSLRSADSLTLQQPPYRLKSMGERAFSVAAPRLWNAVPIAVRDAHTLASFKKLLRLIFLKLLLWTVSNILLCCTVMSIL</sequence>
<evidence type="ECO:0000256" key="1">
    <source>
        <dbReference type="SAM" id="Phobius"/>
    </source>
</evidence>
<accession>A0A8C2GT52</accession>
<feature type="transmembrane region" description="Helical" evidence="1">
    <location>
        <begin position="407"/>
        <end position="428"/>
    </location>
</feature>
<protein>
    <recommendedName>
        <fullName evidence="2">Reverse transcriptase domain-containing protein</fullName>
    </recommendedName>
</protein>
<dbReference type="AlphaFoldDB" id="A0A8C2GT52"/>
<feature type="domain" description="Reverse transcriptase" evidence="2">
    <location>
        <begin position="1"/>
        <end position="196"/>
    </location>
</feature>
<keyword evidence="1" id="KW-0472">Membrane</keyword>
<proteinExistence type="predicted"/>
<dbReference type="Pfam" id="PF00078">
    <property type="entry name" value="RVT_1"/>
    <property type="match status" value="1"/>
</dbReference>
<dbReference type="SUPFAM" id="SSF56672">
    <property type="entry name" value="DNA/RNA polymerases"/>
    <property type="match status" value="1"/>
</dbReference>
<dbReference type="InterPro" id="IPR000477">
    <property type="entry name" value="RT_dom"/>
</dbReference>
<evidence type="ECO:0000313" key="4">
    <source>
        <dbReference type="Proteomes" id="UP000694700"/>
    </source>
</evidence>
<dbReference type="InterPro" id="IPR043502">
    <property type="entry name" value="DNA/RNA_pol_sf"/>
</dbReference>
<evidence type="ECO:0000259" key="2">
    <source>
        <dbReference type="PROSITE" id="PS50878"/>
    </source>
</evidence>
<evidence type="ECO:0000313" key="3">
    <source>
        <dbReference type="Ensembl" id="ENSCCRP00015116116.1"/>
    </source>
</evidence>
<dbReference type="PANTHER" id="PTHR33332">
    <property type="entry name" value="REVERSE TRANSCRIPTASE DOMAIN-CONTAINING PROTEIN"/>
    <property type="match status" value="1"/>
</dbReference>
<keyword evidence="1" id="KW-0812">Transmembrane</keyword>